<dbReference type="RefSeq" id="WP_395823080.1">
    <property type="nucleotide sequence ID" value="NZ_CP043494.1"/>
</dbReference>
<dbReference type="PANTHER" id="PTHR24363">
    <property type="entry name" value="SERINE/THREONINE PROTEIN KINASE"/>
    <property type="match status" value="1"/>
</dbReference>
<feature type="transmembrane region" description="Helical" evidence="10">
    <location>
        <begin position="111"/>
        <end position="131"/>
    </location>
</feature>
<evidence type="ECO:0000256" key="6">
    <source>
        <dbReference type="ARBA" id="ARBA00022840"/>
    </source>
</evidence>
<feature type="compositionally biased region" description="Low complexity" evidence="9">
    <location>
        <begin position="522"/>
        <end position="533"/>
    </location>
</feature>
<dbReference type="PANTHER" id="PTHR24363:SF0">
    <property type="entry name" value="SERINE_THREONINE KINASE LIKE DOMAIN CONTAINING 1"/>
    <property type="match status" value="1"/>
</dbReference>
<dbReference type="PROSITE" id="PS50011">
    <property type="entry name" value="PROTEIN_KINASE_DOM"/>
    <property type="match status" value="1"/>
</dbReference>
<dbReference type="GO" id="GO:0004674">
    <property type="term" value="F:protein serine/threonine kinase activity"/>
    <property type="evidence" value="ECO:0007669"/>
    <property type="project" value="UniProtKB-KW"/>
</dbReference>
<keyword evidence="4" id="KW-0547">Nucleotide-binding</keyword>
<name>A0ABY9WVX1_9BACT</name>
<keyword evidence="10" id="KW-1133">Transmembrane helix</keyword>
<reference evidence="12 13" key="1">
    <citation type="submission" date="2019-08" db="EMBL/GenBank/DDBJ databases">
        <title>Archangium and Cystobacter genomes.</title>
        <authorList>
            <person name="Chen I.-C.K."/>
            <person name="Wielgoss S."/>
        </authorList>
    </citation>
    <scope>NUCLEOTIDE SEQUENCE [LARGE SCALE GENOMIC DNA]</scope>
    <source>
        <strain evidence="12 13">Cbm 6</strain>
    </source>
</reference>
<evidence type="ECO:0000256" key="7">
    <source>
        <dbReference type="ARBA" id="ARBA00047899"/>
    </source>
</evidence>
<feature type="transmembrane region" description="Helical" evidence="10">
    <location>
        <begin position="62"/>
        <end position="83"/>
    </location>
</feature>
<keyword evidence="13" id="KW-1185">Reference proteome</keyword>
<feature type="compositionally biased region" description="Pro residues" evidence="9">
    <location>
        <begin position="534"/>
        <end position="554"/>
    </location>
</feature>
<keyword evidence="10" id="KW-0812">Transmembrane</keyword>
<evidence type="ECO:0000256" key="8">
    <source>
        <dbReference type="ARBA" id="ARBA00048679"/>
    </source>
</evidence>
<feature type="compositionally biased region" description="Low complexity" evidence="9">
    <location>
        <begin position="182"/>
        <end position="202"/>
    </location>
</feature>
<dbReference type="EC" id="2.7.11.1" evidence="1"/>
<feature type="transmembrane region" description="Helical" evidence="10">
    <location>
        <begin position="143"/>
        <end position="162"/>
    </location>
</feature>
<evidence type="ECO:0000256" key="2">
    <source>
        <dbReference type="ARBA" id="ARBA00022527"/>
    </source>
</evidence>
<evidence type="ECO:0000256" key="1">
    <source>
        <dbReference type="ARBA" id="ARBA00012513"/>
    </source>
</evidence>
<dbReference type="Gene3D" id="3.30.200.20">
    <property type="entry name" value="Phosphorylase Kinase, domain 1"/>
    <property type="match status" value="1"/>
</dbReference>
<dbReference type="EMBL" id="CP043494">
    <property type="protein sequence ID" value="WNG46566.1"/>
    <property type="molecule type" value="Genomic_DNA"/>
</dbReference>
<dbReference type="InterPro" id="IPR011009">
    <property type="entry name" value="Kinase-like_dom_sf"/>
</dbReference>
<dbReference type="Pfam" id="PF00069">
    <property type="entry name" value="Pkinase"/>
    <property type="match status" value="1"/>
</dbReference>
<feature type="domain" description="Protein kinase" evidence="11">
    <location>
        <begin position="236"/>
        <end position="488"/>
    </location>
</feature>
<evidence type="ECO:0000313" key="12">
    <source>
        <dbReference type="EMBL" id="WNG46566.1"/>
    </source>
</evidence>
<keyword evidence="6" id="KW-0067">ATP-binding</keyword>
<comment type="catalytic activity">
    <reaction evidence="8">
        <text>L-seryl-[protein] + ATP = O-phospho-L-seryl-[protein] + ADP + H(+)</text>
        <dbReference type="Rhea" id="RHEA:17989"/>
        <dbReference type="Rhea" id="RHEA-COMP:9863"/>
        <dbReference type="Rhea" id="RHEA-COMP:11604"/>
        <dbReference type="ChEBI" id="CHEBI:15378"/>
        <dbReference type="ChEBI" id="CHEBI:29999"/>
        <dbReference type="ChEBI" id="CHEBI:30616"/>
        <dbReference type="ChEBI" id="CHEBI:83421"/>
        <dbReference type="ChEBI" id="CHEBI:456216"/>
        <dbReference type="EC" id="2.7.11.1"/>
    </reaction>
</comment>
<evidence type="ECO:0000256" key="5">
    <source>
        <dbReference type="ARBA" id="ARBA00022777"/>
    </source>
</evidence>
<dbReference type="SUPFAM" id="SSF56112">
    <property type="entry name" value="Protein kinase-like (PK-like)"/>
    <property type="match status" value="1"/>
</dbReference>
<feature type="compositionally biased region" description="Pro residues" evidence="9">
    <location>
        <begin position="170"/>
        <end position="180"/>
    </location>
</feature>
<dbReference type="InterPro" id="IPR000719">
    <property type="entry name" value="Prot_kinase_dom"/>
</dbReference>
<evidence type="ECO:0000256" key="10">
    <source>
        <dbReference type="SAM" id="Phobius"/>
    </source>
</evidence>
<dbReference type="Gene3D" id="1.10.510.10">
    <property type="entry name" value="Transferase(Phosphotransferase) domain 1"/>
    <property type="match status" value="1"/>
</dbReference>
<keyword evidence="5 12" id="KW-0418">Kinase</keyword>
<evidence type="ECO:0000259" key="11">
    <source>
        <dbReference type="PROSITE" id="PS50011"/>
    </source>
</evidence>
<proteinExistence type="predicted"/>
<evidence type="ECO:0000313" key="13">
    <source>
        <dbReference type="Proteomes" id="UP001611383"/>
    </source>
</evidence>
<comment type="catalytic activity">
    <reaction evidence="7">
        <text>L-threonyl-[protein] + ATP = O-phospho-L-threonyl-[protein] + ADP + H(+)</text>
        <dbReference type="Rhea" id="RHEA:46608"/>
        <dbReference type="Rhea" id="RHEA-COMP:11060"/>
        <dbReference type="Rhea" id="RHEA-COMP:11605"/>
        <dbReference type="ChEBI" id="CHEBI:15378"/>
        <dbReference type="ChEBI" id="CHEBI:30013"/>
        <dbReference type="ChEBI" id="CHEBI:30616"/>
        <dbReference type="ChEBI" id="CHEBI:61977"/>
        <dbReference type="ChEBI" id="CHEBI:456216"/>
        <dbReference type="EC" id="2.7.11.1"/>
    </reaction>
</comment>
<gene>
    <name evidence="12" type="ORF">F0U60_22460</name>
</gene>
<keyword evidence="10" id="KW-0472">Membrane</keyword>
<dbReference type="Proteomes" id="UP001611383">
    <property type="component" value="Chromosome"/>
</dbReference>
<evidence type="ECO:0000256" key="3">
    <source>
        <dbReference type="ARBA" id="ARBA00022679"/>
    </source>
</evidence>
<keyword evidence="3" id="KW-0808">Transferase</keyword>
<dbReference type="SMART" id="SM00220">
    <property type="entry name" value="S_TKc"/>
    <property type="match status" value="1"/>
</dbReference>
<organism evidence="12 13">
    <name type="scientific">Archangium minus</name>
    <dbReference type="NCBI Taxonomy" id="83450"/>
    <lineage>
        <taxon>Bacteria</taxon>
        <taxon>Pseudomonadati</taxon>
        <taxon>Myxococcota</taxon>
        <taxon>Myxococcia</taxon>
        <taxon>Myxococcales</taxon>
        <taxon>Cystobacterineae</taxon>
        <taxon>Archangiaceae</taxon>
        <taxon>Archangium</taxon>
    </lineage>
</organism>
<evidence type="ECO:0000256" key="9">
    <source>
        <dbReference type="SAM" id="MobiDB-lite"/>
    </source>
</evidence>
<accession>A0ABY9WVX1</accession>
<protein>
    <recommendedName>
        <fullName evidence="1">non-specific serine/threonine protein kinase</fullName>
        <ecNumber evidence="1">2.7.11.1</ecNumber>
    </recommendedName>
</protein>
<evidence type="ECO:0000256" key="4">
    <source>
        <dbReference type="ARBA" id="ARBA00022741"/>
    </source>
</evidence>
<feature type="region of interest" description="Disordered" evidence="9">
    <location>
        <begin position="521"/>
        <end position="555"/>
    </location>
</feature>
<dbReference type="CDD" id="cd14014">
    <property type="entry name" value="STKc_PknB_like"/>
    <property type="match status" value="1"/>
</dbReference>
<keyword evidence="2 12" id="KW-0723">Serine/threonine-protein kinase</keyword>
<feature type="region of interest" description="Disordered" evidence="9">
    <location>
        <begin position="170"/>
        <end position="202"/>
    </location>
</feature>
<sequence length="920" mass="100533">MASPPPAAVAFAGRMLRILLVIGFILEVGAALETYAQANTVERFSNEMQAQGVIMGSANGIHHLPAGTRVFIWTCIAVALLVWRMLRGGLSELPGAQQEEEVWLRLLHRTWFGTTLIVIPTEALFIGFNLLVQPGLTVLGLKLEFWLCVGLAATFFLSVVLLEQEKPAPAPAALPEPSPQREPAAAPLQAQAPAPEAVPSASPGSNAYRGTCAVCTQSVQGPRCSSCGAAVIAGGFRVVGLLAQSAHARTYLAHAPNGTKAVLKEMSFALAPDESSVQAFEREGALLQQLQHSRLPRFIASFTEGSGAGARFYLAYVYVEGLSLAQELQRHRYSEAEAIELTRSVLRILVYLHALSPPIIHRDIKPANLLRQSNGAIVLVDFGAARDLSRTTQQATMVGTFGYMPREQLGGQVDATSDLYALGTTVLHLLTRKAPWEMLDETGQLVFPRQLNVSPDFRRLLQRLTAARRKDRFPSAREALRALDAPPRGTQLRRWAVAAAGVLLLSAGGAVVYVRSRGESLPARASEPRAATASPPPRAPPAPRAPTPKPPPPTSAAVSIVLARFDGGEVTEEELRERTARLPPRLRGRDSSTLRQWRVRTLVTEKLLEQEAARVVTDPSAWSLLPDAVQRRLRVRALLDAQVPADTEPDLLPQVRMSAISELGNKLYRSAHVELDLERLKEVELSSVAIHWQAWELQAAREALREPERRLRFQHGDPTAEPCSGRVTPSAAAYDARCGCEALPDQLLEEDVLYFDLYLSEEGPNVLFTHNFTGTACRELFLTNGSPANVEQKLAQQTGFRVELNPRVLHAPTGSRPEDLQRILRAMSPRLGECVHARSVESHFEGNLGLEWVLEDGLVRDLKLTDEGSGHEGSLKGTPVEDCLRQLLDSWRMVGFADEGVSVDFEVTATREAVDVQIAE</sequence>